<dbReference type="AlphaFoldDB" id="C0CXD6"/>
<dbReference type="InterPro" id="IPR032466">
    <property type="entry name" value="Metal_Hydrolase"/>
</dbReference>
<keyword evidence="3" id="KW-0378">Hydrolase</keyword>
<sequence>MPPQKQEGMGMKIIDAHLHFCPGREYFDGIAVAAGHENTEEHLREEYRRLGIVHGIVMGNRGLDCREHRYPKELRYCVGIDTEELEKGYLNREELDRIEENLRLDTCAGIKLYPGYTSVYVSDPIYDPVYELAASYKKPVAIHTGATAGSNALLKYSHPLTLDEAAVAHPDVQFVMCHIGNPFLMDAAAVLEKNGNMAADLSGLWEQRMDVETFCREKRGYVEALQTWIEYVNNYDKFMFGTDWPLVNLEDYIGFIKRLIPEKAWEKVFYGNAVRIYGEIPSRFTC</sequence>
<dbReference type="PANTHER" id="PTHR21240">
    <property type="entry name" value="2-AMINO-3-CARBOXYLMUCONATE-6-SEMIALDEHYDE DECARBOXYLASE"/>
    <property type="match status" value="1"/>
</dbReference>
<accession>C0CXD6</accession>
<dbReference type="CDD" id="cd01292">
    <property type="entry name" value="metallo-dependent_hydrolases"/>
    <property type="match status" value="1"/>
</dbReference>
<dbReference type="GO" id="GO:0019748">
    <property type="term" value="P:secondary metabolic process"/>
    <property type="evidence" value="ECO:0007669"/>
    <property type="project" value="TreeGrafter"/>
</dbReference>
<dbReference type="GO" id="GO:0016787">
    <property type="term" value="F:hydrolase activity"/>
    <property type="evidence" value="ECO:0007669"/>
    <property type="project" value="UniProtKB-KW"/>
</dbReference>
<dbReference type="SUPFAM" id="SSF51556">
    <property type="entry name" value="Metallo-dependent hydrolases"/>
    <property type="match status" value="1"/>
</dbReference>
<proteinExistence type="predicted"/>
<dbReference type="GO" id="GO:0016831">
    <property type="term" value="F:carboxy-lyase activity"/>
    <property type="evidence" value="ECO:0007669"/>
    <property type="project" value="InterPro"/>
</dbReference>
<keyword evidence="4" id="KW-1185">Reference proteome</keyword>
<keyword evidence="1" id="KW-0456">Lyase</keyword>
<reference evidence="3 4" key="2">
    <citation type="submission" date="2009-02" db="EMBL/GenBank/DDBJ databases">
        <title>Draft genome sequence of Clostridium asparagiforme (DSM 15981).</title>
        <authorList>
            <person name="Sudarsanam P."/>
            <person name="Ley R."/>
            <person name="Guruge J."/>
            <person name="Turnbaugh P.J."/>
            <person name="Mahowald M."/>
            <person name="Liep D."/>
            <person name="Gordon J."/>
        </authorList>
    </citation>
    <scope>NUCLEOTIDE SEQUENCE [LARGE SCALE GENOMIC DNA]</scope>
    <source>
        <strain evidence="3 4">DSM 15981</strain>
    </source>
</reference>
<comment type="caution">
    <text evidence="3">The sequence shown here is derived from an EMBL/GenBank/DDBJ whole genome shotgun (WGS) entry which is preliminary data.</text>
</comment>
<dbReference type="Pfam" id="PF04909">
    <property type="entry name" value="Amidohydro_2"/>
    <property type="match status" value="1"/>
</dbReference>
<dbReference type="InterPro" id="IPR032465">
    <property type="entry name" value="ACMSD"/>
</dbReference>
<evidence type="ECO:0000313" key="4">
    <source>
        <dbReference type="Proteomes" id="UP000004756"/>
    </source>
</evidence>
<evidence type="ECO:0000259" key="2">
    <source>
        <dbReference type="Pfam" id="PF04909"/>
    </source>
</evidence>
<name>C0CXD6_9FIRM</name>
<organism evidence="3 4">
    <name type="scientific">[Clostridium] asparagiforme DSM 15981</name>
    <dbReference type="NCBI Taxonomy" id="518636"/>
    <lineage>
        <taxon>Bacteria</taxon>
        <taxon>Bacillati</taxon>
        <taxon>Bacillota</taxon>
        <taxon>Clostridia</taxon>
        <taxon>Lachnospirales</taxon>
        <taxon>Lachnospiraceae</taxon>
        <taxon>Enterocloster</taxon>
    </lineage>
</organism>
<dbReference type="Proteomes" id="UP000004756">
    <property type="component" value="Unassembled WGS sequence"/>
</dbReference>
<evidence type="ECO:0000256" key="1">
    <source>
        <dbReference type="ARBA" id="ARBA00023239"/>
    </source>
</evidence>
<dbReference type="Gene3D" id="3.20.20.140">
    <property type="entry name" value="Metal-dependent hydrolases"/>
    <property type="match status" value="1"/>
</dbReference>
<protein>
    <submittedName>
        <fullName evidence="3">Amidohydrolase family protein</fullName>
    </submittedName>
</protein>
<gene>
    <name evidence="3" type="ORF">CLOSTASPAR_01656</name>
</gene>
<reference evidence="3 4" key="1">
    <citation type="submission" date="2009-01" db="EMBL/GenBank/DDBJ databases">
        <authorList>
            <person name="Fulton L."/>
            <person name="Clifton S."/>
            <person name="Fulton B."/>
            <person name="Xu J."/>
            <person name="Minx P."/>
            <person name="Pepin K.H."/>
            <person name="Johnson M."/>
            <person name="Bhonagiri V."/>
            <person name="Nash W.E."/>
            <person name="Mardis E.R."/>
            <person name="Wilson R.K."/>
        </authorList>
    </citation>
    <scope>NUCLEOTIDE SEQUENCE [LARGE SCALE GENOMIC DNA]</scope>
    <source>
        <strain evidence="3 4">DSM 15981</strain>
    </source>
</reference>
<dbReference type="EMBL" id="ACCJ01000081">
    <property type="protein sequence ID" value="EEG56259.1"/>
    <property type="molecule type" value="Genomic_DNA"/>
</dbReference>
<dbReference type="HOGENOM" id="CLU_044590_5_0_9"/>
<feature type="domain" description="Amidohydrolase-related" evidence="2">
    <location>
        <begin position="94"/>
        <end position="278"/>
    </location>
</feature>
<evidence type="ECO:0000313" key="3">
    <source>
        <dbReference type="EMBL" id="EEG56259.1"/>
    </source>
</evidence>
<dbReference type="PANTHER" id="PTHR21240:SF28">
    <property type="entry name" value="ISO-OROTATE DECARBOXYLASE (EUROFUNG)"/>
    <property type="match status" value="1"/>
</dbReference>
<dbReference type="GO" id="GO:0005737">
    <property type="term" value="C:cytoplasm"/>
    <property type="evidence" value="ECO:0007669"/>
    <property type="project" value="TreeGrafter"/>
</dbReference>
<dbReference type="InterPro" id="IPR006680">
    <property type="entry name" value="Amidohydro-rel"/>
</dbReference>